<evidence type="ECO:0000313" key="5">
    <source>
        <dbReference type="Proteomes" id="UP000064525"/>
    </source>
</evidence>
<dbReference type="GeneID" id="78151866"/>
<dbReference type="AlphaFoldDB" id="A0A099UE26"/>
<dbReference type="Proteomes" id="UP000064525">
    <property type="component" value="Chromosome I"/>
</dbReference>
<reference evidence="2" key="2">
    <citation type="submission" date="2015-11" db="EMBL/GenBank/DDBJ databases">
        <authorList>
            <person name="Zhang Y."/>
            <person name="Guo Z."/>
        </authorList>
    </citation>
    <scope>NUCLEOTIDE SEQUENCE</scope>
    <source>
        <strain evidence="2">1</strain>
    </source>
</reference>
<dbReference type="CDD" id="cd03768">
    <property type="entry name" value="SR_ResInv"/>
    <property type="match status" value="1"/>
</dbReference>
<name>A0A099UE26_9HELI</name>
<dbReference type="Gene3D" id="3.40.50.1390">
    <property type="entry name" value="Resolvase, N-terminal catalytic domain"/>
    <property type="match status" value="1"/>
</dbReference>
<gene>
    <name evidence="2" type="ORF">BN2458_PEG1712</name>
    <name evidence="3" type="ORF">LS75_002830</name>
</gene>
<evidence type="ECO:0000313" key="3">
    <source>
        <dbReference type="EMBL" id="TLD79244.1"/>
    </source>
</evidence>
<keyword evidence="4" id="KW-1185">Reference proteome</keyword>
<dbReference type="Proteomes" id="UP000029925">
    <property type="component" value="Unassembled WGS sequence"/>
</dbReference>
<organism evidence="2 5">
    <name type="scientific">Helicobacter typhlonius</name>
    <dbReference type="NCBI Taxonomy" id="76936"/>
    <lineage>
        <taxon>Bacteria</taxon>
        <taxon>Pseudomonadati</taxon>
        <taxon>Campylobacterota</taxon>
        <taxon>Epsilonproteobacteria</taxon>
        <taxon>Campylobacterales</taxon>
        <taxon>Helicobacteraceae</taxon>
        <taxon>Helicobacter</taxon>
    </lineage>
</organism>
<accession>A0A099UE26</accession>
<evidence type="ECO:0000313" key="4">
    <source>
        <dbReference type="Proteomes" id="UP000029925"/>
    </source>
</evidence>
<dbReference type="PANTHER" id="PTHR30461">
    <property type="entry name" value="DNA-INVERTASE FROM LAMBDOID PROPHAGE"/>
    <property type="match status" value="1"/>
</dbReference>
<dbReference type="SUPFAM" id="SSF53041">
    <property type="entry name" value="Resolvase-like"/>
    <property type="match status" value="1"/>
</dbReference>
<proteinExistence type="predicted"/>
<dbReference type="Pfam" id="PF00239">
    <property type="entry name" value="Resolvase"/>
    <property type="match status" value="1"/>
</dbReference>
<dbReference type="RefSeq" id="WP_034327731.1">
    <property type="nucleotide sequence ID" value="NZ_CAJTQN010000003.1"/>
</dbReference>
<dbReference type="InterPro" id="IPR036162">
    <property type="entry name" value="Resolvase-like_N_sf"/>
</dbReference>
<dbReference type="EMBL" id="JRPF02000002">
    <property type="protein sequence ID" value="TLD79244.1"/>
    <property type="molecule type" value="Genomic_DNA"/>
</dbReference>
<dbReference type="InterPro" id="IPR050639">
    <property type="entry name" value="SSR_resolvase"/>
</dbReference>
<evidence type="ECO:0000313" key="2">
    <source>
        <dbReference type="EMBL" id="CUU40595.1"/>
    </source>
</evidence>
<dbReference type="GO" id="GO:0000150">
    <property type="term" value="F:DNA strand exchange activity"/>
    <property type="evidence" value="ECO:0007669"/>
    <property type="project" value="InterPro"/>
</dbReference>
<dbReference type="PATRIC" id="fig|76936.10.peg.1672"/>
<dbReference type="SMART" id="SM00857">
    <property type="entry name" value="Resolvase"/>
    <property type="match status" value="1"/>
</dbReference>
<dbReference type="InterPro" id="IPR006119">
    <property type="entry name" value="Resolv_N"/>
</dbReference>
<reference evidence="5" key="3">
    <citation type="submission" date="2015-11" db="EMBL/GenBank/DDBJ databases">
        <authorList>
            <person name="Anvar S.Y."/>
        </authorList>
    </citation>
    <scope>NUCLEOTIDE SEQUENCE [LARGE SCALE GENOMIC DNA]</scope>
</reference>
<dbReference type="KEGG" id="hty:BN2458_PEG1712"/>
<feature type="domain" description="Resolvase/invertase-type recombinase catalytic" evidence="1">
    <location>
        <begin position="1"/>
        <end position="143"/>
    </location>
</feature>
<dbReference type="GO" id="GO:0003677">
    <property type="term" value="F:DNA binding"/>
    <property type="evidence" value="ECO:0007669"/>
    <property type="project" value="InterPro"/>
</dbReference>
<sequence>MNLAYIRISTNKQDTQTQKLQIQEYCRINDIHIDKFIEIEQSSKKSQEIRKIGELKTKLNRGDLLIVVELSRLGRSMLEVMNLVLELSNNGVQMIFLRQPELSTFNSAYAKLLLAIYAYIDETEREFISQRTKAGLEKAMANGKKLGRPKGSFSSEYDKDIDKIKILLNRGESKRQVWQKLGYTHKTLKSFTNFLKSRKII</sequence>
<reference evidence="3 4" key="1">
    <citation type="journal article" date="2014" name="Genome Announc.">
        <title>Draft genome sequences of eight enterohepatic helicobacter species isolated from both laboratory and wild rodents.</title>
        <authorList>
            <person name="Sheh A."/>
            <person name="Shen Z."/>
            <person name="Fox J.G."/>
        </authorList>
    </citation>
    <scope>NUCLEOTIDE SEQUENCE [LARGE SCALE GENOMIC DNA]</scope>
    <source>
        <strain evidence="3 4">MIT 98-6810</strain>
    </source>
</reference>
<dbReference type="STRING" id="76936.BN2458_PEG1712"/>
<dbReference type="PROSITE" id="PS51736">
    <property type="entry name" value="RECOMBINASES_3"/>
    <property type="match status" value="1"/>
</dbReference>
<dbReference type="OrthoDB" id="9797501at2"/>
<dbReference type="EMBL" id="LN907858">
    <property type="protein sequence ID" value="CUU40595.1"/>
    <property type="molecule type" value="Genomic_DNA"/>
</dbReference>
<dbReference type="PANTHER" id="PTHR30461:SF19">
    <property type="entry name" value="SITE-SPECIFIC RECOMBINASE RESOLVASE FAMILY"/>
    <property type="match status" value="1"/>
</dbReference>
<evidence type="ECO:0000259" key="1">
    <source>
        <dbReference type="PROSITE" id="PS51736"/>
    </source>
</evidence>
<protein>
    <submittedName>
        <fullName evidence="2 3">Resolvase</fullName>
    </submittedName>
</protein>